<sequence length="223" mass="25028">MRCVLFLVFVSFIAVVSSSSGCSEYQLPCDDGECIDVGTWCDTREDCSDGSDEKYCKKSGIFNKDPNKCRSTYFKCSDGPCIPLAGLCNGYDECGDASDEQKCEQESSPKSDGTYPHFKPVTSPLETRTTPTTSTTTTRATPHQTFVKLDSHATHFSDYNLQRETARKWLLSQRDNDFGWGDETPRAITALYLADVQRPMRKNESDMLMVKQLEVQLSLDMAR</sequence>
<dbReference type="CDD" id="cd00112">
    <property type="entry name" value="LDLa"/>
    <property type="match status" value="2"/>
</dbReference>
<evidence type="ECO:0000313" key="13">
    <source>
        <dbReference type="Proteomes" id="UP000499080"/>
    </source>
</evidence>
<keyword evidence="2" id="KW-0812">Transmembrane</keyword>
<evidence type="ECO:0000256" key="4">
    <source>
        <dbReference type="ARBA" id="ARBA00022989"/>
    </source>
</evidence>
<protein>
    <submittedName>
        <fullName evidence="12">Uncharacterized protein</fullName>
    </submittedName>
</protein>
<dbReference type="GO" id="GO:0043235">
    <property type="term" value="C:receptor complex"/>
    <property type="evidence" value="ECO:0007669"/>
    <property type="project" value="TreeGrafter"/>
</dbReference>
<keyword evidence="13" id="KW-1185">Reference proteome</keyword>
<dbReference type="SMART" id="SM00192">
    <property type="entry name" value="LDLa"/>
    <property type="match status" value="2"/>
</dbReference>
<feature type="disulfide bond" evidence="9">
    <location>
        <begin position="41"/>
        <end position="56"/>
    </location>
</feature>
<evidence type="ECO:0000256" key="6">
    <source>
        <dbReference type="ARBA" id="ARBA00023157"/>
    </source>
</evidence>
<dbReference type="PROSITE" id="PS01209">
    <property type="entry name" value="LDLRA_1"/>
    <property type="match status" value="1"/>
</dbReference>
<dbReference type="PROSITE" id="PS51257">
    <property type="entry name" value="PROKAR_LIPOPROTEIN"/>
    <property type="match status" value="1"/>
</dbReference>
<dbReference type="GO" id="GO:0016324">
    <property type="term" value="C:apical plasma membrane"/>
    <property type="evidence" value="ECO:0007669"/>
    <property type="project" value="TreeGrafter"/>
</dbReference>
<feature type="disulfide bond" evidence="9">
    <location>
        <begin position="22"/>
        <end position="34"/>
    </location>
</feature>
<dbReference type="Pfam" id="PF00057">
    <property type="entry name" value="Ldl_recept_a"/>
    <property type="match status" value="2"/>
</dbReference>
<dbReference type="GO" id="GO:0042562">
    <property type="term" value="F:hormone binding"/>
    <property type="evidence" value="ECO:0007669"/>
    <property type="project" value="TreeGrafter"/>
</dbReference>
<evidence type="ECO:0000256" key="9">
    <source>
        <dbReference type="PROSITE-ProRule" id="PRU00124"/>
    </source>
</evidence>
<accession>A0A4Y2P343</accession>
<keyword evidence="6 9" id="KW-1015">Disulfide bond</keyword>
<gene>
    <name evidence="12" type="ORF">AVEN_242526_1</name>
</gene>
<feature type="disulfide bond" evidence="9">
    <location>
        <begin position="69"/>
        <end position="81"/>
    </location>
</feature>
<dbReference type="SUPFAM" id="SSF57424">
    <property type="entry name" value="LDL receptor-like module"/>
    <property type="match status" value="2"/>
</dbReference>
<evidence type="ECO:0000313" key="12">
    <source>
        <dbReference type="EMBL" id="GBN45423.1"/>
    </source>
</evidence>
<organism evidence="12 13">
    <name type="scientific">Araneus ventricosus</name>
    <name type="common">Orbweaver spider</name>
    <name type="synonym">Epeira ventricosa</name>
    <dbReference type="NCBI Taxonomy" id="182803"/>
    <lineage>
        <taxon>Eukaryota</taxon>
        <taxon>Metazoa</taxon>
        <taxon>Ecdysozoa</taxon>
        <taxon>Arthropoda</taxon>
        <taxon>Chelicerata</taxon>
        <taxon>Arachnida</taxon>
        <taxon>Araneae</taxon>
        <taxon>Araneomorphae</taxon>
        <taxon>Entelegynae</taxon>
        <taxon>Araneoidea</taxon>
        <taxon>Araneidae</taxon>
        <taxon>Araneus</taxon>
    </lineage>
</organism>
<evidence type="ECO:0000256" key="11">
    <source>
        <dbReference type="SAM" id="SignalP"/>
    </source>
</evidence>
<proteinExistence type="predicted"/>
<dbReference type="Gene3D" id="4.10.400.10">
    <property type="entry name" value="Low-density Lipoprotein Receptor"/>
    <property type="match status" value="2"/>
</dbReference>
<evidence type="ECO:0000256" key="1">
    <source>
        <dbReference type="ARBA" id="ARBA00004167"/>
    </source>
</evidence>
<dbReference type="EMBL" id="BGPR01010297">
    <property type="protein sequence ID" value="GBN45423.1"/>
    <property type="molecule type" value="Genomic_DNA"/>
</dbReference>
<evidence type="ECO:0000256" key="3">
    <source>
        <dbReference type="ARBA" id="ARBA00022737"/>
    </source>
</evidence>
<feature type="signal peptide" evidence="11">
    <location>
        <begin position="1"/>
        <end position="18"/>
    </location>
</feature>
<keyword evidence="8" id="KW-0325">Glycoprotein</keyword>
<dbReference type="InterPro" id="IPR023415">
    <property type="entry name" value="LDLR_class-A_CS"/>
</dbReference>
<keyword evidence="7" id="KW-0675">Receptor</keyword>
<dbReference type="GO" id="GO:0006898">
    <property type="term" value="P:receptor-mediated endocytosis"/>
    <property type="evidence" value="ECO:0007669"/>
    <property type="project" value="TreeGrafter"/>
</dbReference>
<comment type="caution">
    <text evidence="12">The sequence shown here is derived from an EMBL/GenBank/DDBJ whole genome shotgun (WGS) entry which is preliminary data.</text>
</comment>
<dbReference type="OrthoDB" id="9991628at2759"/>
<dbReference type="PROSITE" id="PS50068">
    <property type="entry name" value="LDLRA_2"/>
    <property type="match status" value="2"/>
</dbReference>
<feature type="disulfide bond" evidence="9">
    <location>
        <begin position="76"/>
        <end position="94"/>
    </location>
</feature>
<dbReference type="InterPro" id="IPR051221">
    <property type="entry name" value="LDLR-related"/>
</dbReference>
<evidence type="ECO:0000256" key="8">
    <source>
        <dbReference type="ARBA" id="ARBA00023180"/>
    </source>
</evidence>
<dbReference type="PANTHER" id="PTHR22722">
    <property type="entry name" value="LOW-DENSITY LIPOPROTEIN RECEPTOR-RELATED PROTEIN 2-RELATED"/>
    <property type="match status" value="1"/>
</dbReference>
<feature type="disulfide bond" evidence="9">
    <location>
        <begin position="29"/>
        <end position="47"/>
    </location>
</feature>
<keyword evidence="4" id="KW-1133">Transmembrane helix</keyword>
<feature type="compositionally biased region" description="Low complexity" evidence="10">
    <location>
        <begin position="122"/>
        <end position="139"/>
    </location>
</feature>
<feature type="disulfide bond" evidence="9">
    <location>
        <begin position="88"/>
        <end position="103"/>
    </location>
</feature>
<keyword evidence="3" id="KW-0677">Repeat</keyword>
<dbReference type="PANTHER" id="PTHR22722:SF15">
    <property type="entry name" value="LOW-DENSITY LIPOPROTEIN RECEPTOR-RELATED"/>
    <property type="match status" value="1"/>
</dbReference>
<keyword evidence="11" id="KW-0732">Signal</keyword>
<feature type="chain" id="PRO_5021499858" evidence="11">
    <location>
        <begin position="19"/>
        <end position="223"/>
    </location>
</feature>
<dbReference type="InterPro" id="IPR002172">
    <property type="entry name" value="LDrepeatLR_classA_rpt"/>
</dbReference>
<evidence type="ECO:0000256" key="7">
    <source>
        <dbReference type="ARBA" id="ARBA00023170"/>
    </source>
</evidence>
<dbReference type="InterPro" id="IPR036055">
    <property type="entry name" value="LDL_receptor-like_sf"/>
</dbReference>
<dbReference type="Proteomes" id="UP000499080">
    <property type="component" value="Unassembled WGS sequence"/>
</dbReference>
<reference evidence="12 13" key="1">
    <citation type="journal article" date="2019" name="Sci. Rep.">
        <title>Orb-weaving spider Araneus ventricosus genome elucidates the spidroin gene catalogue.</title>
        <authorList>
            <person name="Kono N."/>
            <person name="Nakamura H."/>
            <person name="Ohtoshi R."/>
            <person name="Moran D.A.P."/>
            <person name="Shinohara A."/>
            <person name="Yoshida Y."/>
            <person name="Fujiwara M."/>
            <person name="Mori M."/>
            <person name="Tomita M."/>
            <person name="Arakawa K."/>
        </authorList>
    </citation>
    <scope>NUCLEOTIDE SEQUENCE [LARGE SCALE GENOMIC DNA]</scope>
</reference>
<evidence type="ECO:0000256" key="10">
    <source>
        <dbReference type="SAM" id="MobiDB-lite"/>
    </source>
</evidence>
<dbReference type="PRINTS" id="PR00261">
    <property type="entry name" value="LDLRECEPTOR"/>
</dbReference>
<feature type="region of interest" description="Disordered" evidence="10">
    <location>
        <begin position="103"/>
        <end position="139"/>
    </location>
</feature>
<name>A0A4Y2P343_ARAVE</name>
<dbReference type="AlphaFoldDB" id="A0A4Y2P343"/>
<comment type="subcellular location">
    <subcellularLocation>
        <location evidence="1">Membrane</location>
        <topology evidence="1">Single-pass membrane protein</topology>
    </subcellularLocation>
</comment>
<evidence type="ECO:0000256" key="2">
    <source>
        <dbReference type="ARBA" id="ARBA00022692"/>
    </source>
</evidence>
<keyword evidence="5" id="KW-0472">Membrane</keyword>
<evidence type="ECO:0000256" key="5">
    <source>
        <dbReference type="ARBA" id="ARBA00023136"/>
    </source>
</evidence>